<protein>
    <submittedName>
        <fullName evidence="1">Uncharacterized protein</fullName>
    </submittedName>
</protein>
<gene>
    <name evidence="1" type="ORF">ANIA_05316</name>
</gene>
<reference evidence="2" key="2">
    <citation type="journal article" date="2009" name="Fungal Genet. Biol.">
        <title>The 2008 update of the Aspergillus nidulans genome annotation: a community effort.</title>
        <authorList>
            <person name="Wortman J.R."/>
            <person name="Gilsenan J.M."/>
            <person name="Joardar V."/>
            <person name="Deegan J."/>
            <person name="Clutterbuck J."/>
            <person name="Andersen M.R."/>
            <person name="Archer D."/>
            <person name="Bencina M."/>
            <person name="Braus G."/>
            <person name="Coutinho P."/>
            <person name="von Dohren H."/>
            <person name="Doonan J."/>
            <person name="Driessen A.J."/>
            <person name="Durek P."/>
            <person name="Espeso E."/>
            <person name="Fekete E."/>
            <person name="Flipphi M."/>
            <person name="Estrada C.G."/>
            <person name="Geysens S."/>
            <person name="Goldman G."/>
            <person name="de Groot P.W."/>
            <person name="Hansen K."/>
            <person name="Harris S.D."/>
            <person name="Heinekamp T."/>
            <person name="Helmstaedt K."/>
            <person name="Henrissat B."/>
            <person name="Hofmann G."/>
            <person name="Homan T."/>
            <person name="Horio T."/>
            <person name="Horiuchi H."/>
            <person name="James S."/>
            <person name="Jones M."/>
            <person name="Karaffa L."/>
            <person name="Karanyi Z."/>
            <person name="Kato M."/>
            <person name="Keller N."/>
            <person name="Kelly D.E."/>
            <person name="Kiel J.A."/>
            <person name="Kim J.M."/>
            <person name="van der Klei I.J."/>
            <person name="Klis F.M."/>
            <person name="Kovalchuk A."/>
            <person name="Krasevec N."/>
            <person name="Kubicek C.P."/>
            <person name="Liu B."/>
            <person name="Maccabe A."/>
            <person name="Meyer V."/>
            <person name="Mirabito P."/>
            <person name="Miskei M."/>
            <person name="Mos M."/>
            <person name="Mullins J."/>
            <person name="Nelson D.R."/>
            <person name="Nielsen J."/>
            <person name="Oakley B.R."/>
            <person name="Osmani S.A."/>
            <person name="Pakula T."/>
            <person name="Paszewski A."/>
            <person name="Paulsen I."/>
            <person name="Pilsyk S."/>
            <person name="Pocsi I."/>
            <person name="Punt P.J."/>
            <person name="Ram A.F."/>
            <person name="Ren Q."/>
            <person name="Robellet X."/>
            <person name="Robson G."/>
            <person name="Seiboth B."/>
            <person name="van Solingen P."/>
            <person name="Specht T."/>
            <person name="Sun J."/>
            <person name="Taheri-Talesh N."/>
            <person name="Takeshita N."/>
            <person name="Ussery D."/>
            <person name="vanKuyk P.A."/>
            <person name="Visser H."/>
            <person name="van de Vondervoort P.J."/>
            <person name="de Vries R.P."/>
            <person name="Walton J."/>
            <person name="Xiang X."/>
            <person name="Xiong Y."/>
            <person name="Zeng A.P."/>
            <person name="Brandt B.W."/>
            <person name="Cornell M.J."/>
            <person name="van den Hondel C.A."/>
            <person name="Visser J."/>
            <person name="Oliver S.G."/>
            <person name="Turner G."/>
        </authorList>
    </citation>
    <scope>GENOME REANNOTATION</scope>
    <source>
        <strain evidence="2">FGSC A4 / ATCC 38163 / CBS 112.46 / NRRL 194 / M139</strain>
    </source>
</reference>
<dbReference type="InParanoid" id="Q5B2B4"/>
<sequence length="194" mass="22411">MSSPRPPKPMPCSTYDAMCSQCRFHYIKLREKGVLPRHLNYHPGTYPVIFTCNLNLDLCLNNGGTFINHGLTALGTIQSHLESHFKLPVPVHSHCTSSTVGSAIHIHTSLLFDFPFKLKDVNRWKGWLAEFMKISVYEKSDTLRPRALYTTGDGDWNIGCPDEEEERHLCWQRLRWFLEREGVGVFVYHKPSYM</sequence>
<evidence type="ECO:0000313" key="1">
    <source>
        <dbReference type="EMBL" id="CBF82112.1"/>
    </source>
</evidence>
<organism evidence="1 2">
    <name type="scientific">Emericella nidulans (strain FGSC A4 / ATCC 38163 / CBS 112.46 / NRRL 194 / M139)</name>
    <name type="common">Aspergillus nidulans</name>
    <dbReference type="NCBI Taxonomy" id="227321"/>
    <lineage>
        <taxon>Eukaryota</taxon>
        <taxon>Fungi</taxon>
        <taxon>Dikarya</taxon>
        <taxon>Ascomycota</taxon>
        <taxon>Pezizomycotina</taxon>
        <taxon>Eurotiomycetes</taxon>
        <taxon>Eurotiomycetidae</taxon>
        <taxon>Eurotiales</taxon>
        <taxon>Aspergillaceae</taxon>
        <taxon>Aspergillus</taxon>
        <taxon>Aspergillus subgen. Nidulantes</taxon>
    </lineage>
</organism>
<reference evidence="2" key="1">
    <citation type="journal article" date="2005" name="Nature">
        <title>Sequencing of Aspergillus nidulans and comparative analysis with A. fumigatus and A. oryzae.</title>
        <authorList>
            <person name="Galagan J.E."/>
            <person name="Calvo S.E."/>
            <person name="Cuomo C."/>
            <person name="Ma L.J."/>
            <person name="Wortman J.R."/>
            <person name="Batzoglou S."/>
            <person name="Lee S.I."/>
            <person name="Basturkmen M."/>
            <person name="Spevak C.C."/>
            <person name="Clutterbuck J."/>
            <person name="Kapitonov V."/>
            <person name="Jurka J."/>
            <person name="Scazzocchio C."/>
            <person name="Farman M."/>
            <person name="Butler J."/>
            <person name="Purcell S."/>
            <person name="Harris S."/>
            <person name="Braus G.H."/>
            <person name="Draht O."/>
            <person name="Busch S."/>
            <person name="D'Enfert C."/>
            <person name="Bouchier C."/>
            <person name="Goldman G.H."/>
            <person name="Bell-Pedersen D."/>
            <person name="Griffiths-Jones S."/>
            <person name="Doonan J.H."/>
            <person name="Yu J."/>
            <person name="Vienken K."/>
            <person name="Pain A."/>
            <person name="Freitag M."/>
            <person name="Selker E.U."/>
            <person name="Archer D.B."/>
            <person name="Penalva M.A."/>
            <person name="Oakley B.R."/>
            <person name="Momany M."/>
            <person name="Tanaka T."/>
            <person name="Kumagai T."/>
            <person name="Asai K."/>
            <person name="Machida M."/>
            <person name="Nierman W.C."/>
            <person name="Denning D.W."/>
            <person name="Caddick M."/>
            <person name="Hynes M."/>
            <person name="Paoletti M."/>
            <person name="Fischer R."/>
            <person name="Miller B."/>
            <person name="Dyer P."/>
            <person name="Sachs M.S."/>
            <person name="Osmani S.A."/>
            <person name="Birren B.W."/>
        </authorList>
    </citation>
    <scope>NUCLEOTIDE SEQUENCE [LARGE SCALE GENOMIC DNA]</scope>
    <source>
        <strain evidence="2">FGSC A4 / ATCC 38163 / CBS 112.46 / NRRL 194 / M139</strain>
    </source>
</reference>
<dbReference type="OrthoDB" id="4432777at2759"/>
<dbReference type="GeneID" id="2871607"/>
<evidence type="ECO:0000313" key="2">
    <source>
        <dbReference type="Proteomes" id="UP000000560"/>
    </source>
</evidence>
<dbReference type="Proteomes" id="UP000000560">
    <property type="component" value="Chromosome V"/>
</dbReference>
<keyword evidence="2" id="KW-1185">Reference proteome</keyword>
<dbReference type="VEuPathDB" id="FungiDB:AN5316"/>
<dbReference type="HOGENOM" id="CLU_1402416_0_0_1"/>
<dbReference type="KEGG" id="ani:ANIA_05316"/>
<accession>Q5B2B4</accession>
<name>Q5B2B4_EMENI</name>
<dbReference type="RefSeq" id="XP_662920.1">
    <property type="nucleotide sequence ID" value="XM_657828.1"/>
</dbReference>
<dbReference type="AlphaFoldDB" id="Q5B2B4"/>
<accession>C8VGW1</accession>
<proteinExistence type="predicted"/>
<dbReference type="EMBL" id="BN001305">
    <property type="protein sequence ID" value="CBF82112.1"/>
    <property type="molecule type" value="Genomic_DNA"/>
</dbReference>